<dbReference type="EMBL" id="JOJR01001113">
    <property type="protein sequence ID" value="RCN32333.1"/>
    <property type="molecule type" value="Genomic_DNA"/>
</dbReference>
<dbReference type="STRING" id="29170.A0A368FJK4"/>
<reference evidence="14 15" key="1">
    <citation type="submission" date="2014-10" db="EMBL/GenBank/DDBJ databases">
        <title>Draft genome of the hookworm Ancylostoma caninum.</title>
        <authorList>
            <person name="Mitreva M."/>
        </authorList>
    </citation>
    <scope>NUCLEOTIDE SEQUENCE [LARGE SCALE GENOMIC DNA]</scope>
    <source>
        <strain evidence="14 15">Baltimore</strain>
    </source>
</reference>
<dbReference type="PRINTS" id="PR00480">
    <property type="entry name" value="ASTACIN"/>
</dbReference>
<dbReference type="InterPro" id="IPR024079">
    <property type="entry name" value="MetalloPept_cat_dom_sf"/>
</dbReference>
<keyword evidence="3 10" id="KW-0479">Metal-binding</keyword>
<evidence type="ECO:0000256" key="4">
    <source>
        <dbReference type="ARBA" id="ARBA00022801"/>
    </source>
</evidence>
<keyword evidence="6 10" id="KW-0482">Metalloprotease</keyword>
<gene>
    <name evidence="14" type="ORF">ANCCAN_21859</name>
</gene>
<evidence type="ECO:0000256" key="1">
    <source>
        <dbReference type="ARBA" id="ARBA00002657"/>
    </source>
</evidence>
<feature type="domain" description="ShKT" evidence="12">
    <location>
        <begin position="377"/>
        <end position="412"/>
    </location>
</feature>
<comment type="function">
    <text evidence="1">Metalloprotease.</text>
</comment>
<evidence type="ECO:0000256" key="6">
    <source>
        <dbReference type="ARBA" id="ARBA00023049"/>
    </source>
</evidence>
<keyword evidence="7" id="KW-0865">Zymogen</keyword>
<comment type="caution">
    <text evidence="14">The sequence shown here is derived from an EMBL/GenBank/DDBJ whole genome shotgun (WGS) entry which is preliminary data.</text>
</comment>
<evidence type="ECO:0000256" key="7">
    <source>
        <dbReference type="ARBA" id="ARBA00023145"/>
    </source>
</evidence>
<dbReference type="SUPFAM" id="SSF55486">
    <property type="entry name" value="Metalloproteases ('zincins'), catalytic domain"/>
    <property type="match status" value="1"/>
</dbReference>
<dbReference type="Gene3D" id="1.10.10.1940">
    <property type="match status" value="2"/>
</dbReference>
<dbReference type="PROSITE" id="PS51670">
    <property type="entry name" value="SHKT"/>
    <property type="match status" value="2"/>
</dbReference>
<evidence type="ECO:0000256" key="5">
    <source>
        <dbReference type="ARBA" id="ARBA00022833"/>
    </source>
</evidence>
<comment type="cofactor">
    <cofactor evidence="10 11">
        <name>Zn(2+)</name>
        <dbReference type="ChEBI" id="CHEBI:29105"/>
    </cofactor>
    <text evidence="10 11">Binds 1 zinc ion per subunit.</text>
</comment>
<keyword evidence="15" id="KW-1185">Reference proteome</keyword>
<dbReference type="Pfam" id="PF01400">
    <property type="entry name" value="Astacin"/>
    <property type="match status" value="1"/>
</dbReference>
<name>A0A368FJK4_ANCCA</name>
<evidence type="ECO:0000259" key="13">
    <source>
        <dbReference type="PROSITE" id="PS51864"/>
    </source>
</evidence>
<dbReference type="Pfam" id="PF01549">
    <property type="entry name" value="ShK"/>
    <property type="match status" value="2"/>
</dbReference>
<feature type="binding site" evidence="10">
    <location>
        <position position="218"/>
    </location>
    <ligand>
        <name>Zn(2+)</name>
        <dbReference type="ChEBI" id="CHEBI:29105"/>
        <note>catalytic</note>
    </ligand>
</feature>
<evidence type="ECO:0000256" key="9">
    <source>
        <dbReference type="PROSITE-ProRule" id="PRU01005"/>
    </source>
</evidence>
<dbReference type="OrthoDB" id="291007at2759"/>
<evidence type="ECO:0000313" key="14">
    <source>
        <dbReference type="EMBL" id="RCN32333.1"/>
    </source>
</evidence>
<dbReference type="SMART" id="SM00254">
    <property type="entry name" value="ShKT"/>
    <property type="match status" value="3"/>
</dbReference>
<proteinExistence type="predicted"/>
<evidence type="ECO:0000256" key="3">
    <source>
        <dbReference type="ARBA" id="ARBA00022723"/>
    </source>
</evidence>
<dbReference type="GO" id="GO:0008270">
    <property type="term" value="F:zinc ion binding"/>
    <property type="evidence" value="ECO:0007669"/>
    <property type="project" value="UniProtKB-UniRule"/>
</dbReference>
<dbReference type="AlphaFoldDB" id="A0A368FJK4"/>
<evidence type="ECO:0000313" key="15">
    <source>
        <dbReference type="Proteomes" id="UP000252519"/>
    </source>
</evidence>
<organism evidence="14 15">
    <name type="scientific">Ancylostoma caninum</name>
    <name type="common">Dog hookworm</name>
    <dbReference type="NCBI Taxonomy" id="29170"/>
    <lineage>
        <taxon>Eukaryota</taxon>
        <taxon>Metazoa</taxon>
        <taxon>Ecdysozoa</taxon>
        <taxon>Nematoda</taxon>
        <taxon>Chromadorea</taxon>
        <taxon>Rhabditida</taxon>
        <taxon>Rhabditina</taxon>
        <taxon>Rhabditomorpha</taxon>
        <taxon>Strongyloidea</taxon>
        <taxon>Ancylostomatidae</taxon>
        <taxon>Ancylostomatinae</taxon>
        <taxon>Ancylostoma</taxon>
    </lineage>
</organism>
<feature type="domain" description="Peptidase M12A" evidence="13">
    <location>
        <begin position="123"/>
        <end position="249"/>
    </location>
</feature>
<sequence length="412" mass="46066">MLICLGVFASVTVTYAILPSKFELNDFETLQFDRSVPEYETVLTPSDFELGAEIADNLRPQVSKERLVAHVKAWLRFRGQPRIARFEAENQADEGSSSFSLNASTVEMFLNGGAGPNNGNWYNAIRNRHQLWPNGRIPYTISSQYSSYSRSLIAASMQEYSTHTCIQWVPKTNNDVNYVYIFPDRGCYSMVGKIGGKQSLSLGSGCIQKGIIIHELMHAVGFFHEQSRTDRDDYITILWNNIQPGMQGWCERNPGWMRIHCPIPCGFCEKKPATGSTLPPPTTPPISPNDCEDLRVDCLVLVSQRYCKMSQNFMKTYCAKSCGFCFKPPPVEVSTTLPPTPGTNQPLITMWRTSTSLPALTTSTASPPVTPPTPHPCKDRKHFCAHWKTAGFCEGIFMNYMKKNCAASCGMC</sequence>
<dbReference type="Gene3D" id="3.40.390.10">
    <property type="entry name" value="Collagenase (Catalytic Domain)"/>
    <property type="match status" value="1"/>
</dbReference>
<dbReference type="PANTHER" id="PTHR10127">
    <property type="entry name" value="DISCOIDIN, CUB, EGF, LAMININ , AND ZINC METALLOPROTEASE DOMAIN CONTAINING"/>
    <property type="match status" value="1"/>
</dbReference>
<evidence type="ECO:0000256" key="11">
    <source>
        <dbReference type="RuleBase" id="RU361183"/>
    </source>
</evidence>
<feature type="binding site" evidence="10">
    <location>
        <position position="224"/>
    </location>
    <ligand>
        <name>Zn(2+)</name>
        <dbReference type="ChEBI" id="CHEBI:29105"/>
        <note>catalytic</note>
    </ligand>
</feature>
<feature type="domain" description="ShKT" evidence="12">
    <location>
        <begin position="291"/>
        <end position="325"/>
    </location>
</feature>
<evidence type="ECO:0000256" key="8">
    <source>
        <dbReference type="ARBA" id="ARBA00023157"/>
    </source>
</evidence>
<dbReference type="FunFam" id="1.10.10.1940:FF:000005">
    <property type="entry name" value="Metalloendopeptidase"/>
    <property type="match status" value="1"/>
</dbReference>
<dbReference type="InterPro" id="IPR001506">
    <property type="entry name" value="Peptidase_M12A"/>
</dbReference>
<feature type="active site" evidence="10">
    <location>
        <position position="215"/>
    </location>
</feature>
<keyword evidence="11" id="KW-0732">Signal</keyword>
<feature type="binding site" evidence="10">
    <location>
        <position position="214"/>
    </location>
    <ligand>
        <name>Zn(2+)</name>
        <dbReference type="ChEBI" id="CHEBI:29105"/>
        <note>catalytic</note>
    </ligand>
</feature>
<comment type="caution">
    <text evidence="9">Lacks conserved residue(s) required for the propagation of feature annotation.</text>
</comment>
<dbReference type="PANTHER" id="PTHR10127:SF897">
    <property type="entry name" value="ZINC METALLOPROTEINASE NAS-15"/>
    <property type="match status" value="1"/>
</dbReference>
<evidence type="ECO:0000256" key="2">
    <source>
        <dbReference type="ARBA" id="ARBA00022670"/>
    </source>
</evidence>
<feature type="signal peptide" evidence="11">
    <location>
        <begin position="1"/>
        <end position="16"/>
    </location>
</feature>
<evidence type="ECO:0000259" key="12">
    <source>
        <dbReference type="PROSITE" id="PS51670"/>
    </source>
</evidence>
<evidence type="ECO:0000256" key="10">
    <source>
        <dbReference type="PROSITE-ProRule" id="PRU01211"/>
    </source>
</evidence>
<dbReference type="SMART" id="SM00235">
    <property type="entry name" value="ZnMc"/>
    <property type="match status" value="1"/>
</dbReference>
<dbReference type="InterPro" id="IPR006026">
    <property type="entry name" value="Peptidase_Metallo"/>
</dbReference>
<keyword evidence="2 10" id="KW-0645">Protease</keyword>
<dbReference type="GO" id="GO:0006508">
    <property type="term" value="P:proteolysis"/>
    <property type="evidence" value="ECO:0007669"/>
    <property type="project" value="UniProtKB-KW"/>
</dbReference>
<dbReference type="Proteomes" id="UP000252519">
    <property type="component" value="Unassembled WGS sequence"/>
</dbReference>
<dbReference type="GO" id="GO:0004222">
    <property type="term" value="F:metalloendopeptidase activity"/>
    <property type="evidence" value="ECO:0007669"/>
    <property type="project" value="UniProtKB-UniRule"/>
</dbReference>
<dbReference type="InterPro" id="IPR003582">
    <property type="entry name" value="ShKT_dom"/>
</dbReference>
<feature type="disulfide bond" evidence="9">
    <location>
        <begin position="291"/>
        <end position="325"/>
    </location>
</feature>
<keyword evidence="8 9" id="KW-1015">Disulfide bond</keyword>
<dbReference type="EC" id="3.4.24.-" evidence="11"/>
<keyword evidence="4 10" id="KW-0378">Hydrolase</keyword>
<dbReference type="CDD" id="cd04280">
    <property type="entry name" value="ZnMc_astacin_like"/>
    <property type="match status" value="1"/>
</dbReference>
<keyword evidence="5 10" id="KW-0862">Zinc</keyword>
<dbReference type="InterPro" id="IPR034035">
    <property type="entry name" value="Astacin-like_dom"/>
</dbReference>
<dbReference type="PROSITE" id="PS51864">
    <property type="entry name" value="ASTACIN"/>
    <property type="match status" value="1"/>
</dbReference>
<accession>A0A368FJK4</accession>
<feature type="chain" id="PRO_5016481608" description="Metalloendopeptidase" evidence="11">
    <location>
        <begin position="17"/>
        <end position="412"/>
    </location>
</feature>
<protein>
    <recommendedName>
        <fullName evidence="11">Metalloendopeptidase</fullName>
        <ecNumber evidence="11">3.4.24.-</ecNumber>
    </recommendedName>
</protein>